<dbReference type="PANTHER" id="PTHR30032">
    <property type="entry name" value="N-ACETYLMURAMOYL-L-ALANINE AMIDASE-RELATED"/>
    <property type="match status" value="1"/>
</dbReference>
<dbReference type="InterPro" id="IPR013693">
    <property type="entry name" value="SpoIID/LytB_N"/>
</dbReference>
<feature type="domain" description="Sporulation stage II protein D amidase enhancer LytB N-terminal" evidence="1">
    <location>
        <begin position="67"/>
        <end position="171"/>
    </location>
</feature>
<dbReference type="PANTHER" id="PTHR30032:SF4">
    <property type="entry name" value="AMIDASE ENHANCER"/>
    <property type="match status" value="1"/>
</dbReference>
<protein>
    <submittedName>
        <fullName evidence="2">Stage II sporulation protein D</fullName>
    </submittedName>
</protein>
<reference evidence="2" key="1">
    <citation type="submission" date="2020-08" db="EMBL/GenBank/DDBJ databases">
        <authorList>
            <person name="Uke A."/>
            <person name="Chhe C."/>
            <person name="Baramee S."/>
            <person name="Kosugi A."/>
        </authorList>
    </citation>
    <scope>NUCLEOTIDE SEQUENCE</scope>
    <source>
        <strain evidence="2">DA-C8</strain>
    </source>
</reference>
<sequence length="361" mass="40152">MPRAAKPQKKLILMWAGVLVASALILPTVLVKQVKMELPIYDPIYEWPVIEQKQEPVLMIPVYLSRQERVIEVPLEGYVRGVVAAEMPAEFELEALKAQAIAARTYIVRKIVERDFTKAPTPEAWVTDTASDQVYATDEELRARWTRREYAGKISKINRAVAETRGLILTYDGQPIDATYFSTSNGYTENSEEYWSETIPYLRSVASPWDAEISPKYTSVTKMTLQEMMEKLGLHDLLASAIKGGKLGMAVTERTSGKRIKTVLINGIPFSGREVREKLGLPSSEFTWKISGDTIEFTTYGYGHGVGMSQYGANGMALEGAAAEEILTYYYKGVEIVDLNQIEGWQGAARPLASDDSSGGN</sequence>
<evidence type="ECO:0000313" key="2">
    <source>
        <dbReference type="EMBL" id="GFR39405.1"/>
    </source>
</evidence>
<dbReference type="NCBIfam" id="TIGR02669">
    <property type="entry name" value="SpoIID_LytB"/>
    <property type="match status" value="1"/>
</dbReference>
<accession>A0A916QF86</accession>
<name>A0A916QF86_9BACL</name>
<dbReference type="RefSeq" id="WP_200967599.1">
    <property type="nucleotide sequence ID" value="NZ_BMAQ01000043.1"/>
</dbReference>
<dbReference type="Proteomes" id="UP000654993">
    <property type="component" value="Unassembled WGS sequence"/>
</dbReference>
<gene>
    <name evidence="2" type="primary">spoIID</name>
    <name evidence="2" type="ORF">PRECH8_27010</name>
</gene>
<keyword evidence="3" id="KW-1185">Reference proteome</keyword>
<dbReference type="Pfam" id="PF08486">
    <property type="entry name" value="SpoIID"/>
    <property type="match status" value="1"/>
</dbReference>
<dbReference type="InterPro" id="IPR014225">
    <property type="entry name" value="Spore_II_D_firmicutes"/>
</dbReference>
<proteinExistence type="predicted"/>
<reference evidence="2" key="2">
    <citation type="journal article" date="2021" name="Data Brief">
        <title>Draft genome sequence data of the facultative, thermophilic, xylanolytic bacterium Paenibacillus sp. strain DA-C8.</title>
        <authorList>
            <person name="Chhe C."/>
            <person name="Uke A."/>
            <person name="Baramee S."/>
            <person name="Ungkulpasvich U."/>
            <person name="Tachaapaikoon C."/>
            <person name="Pason P."/>
            <person name="Waeonukul R."/>
            <person name="Ratanakhanokchai K."/>
            <person name="Kosugi A."/>
        </authorList>
    </citation>
    <scope>NUCLEOTIDE SEQUENCE</scope>
    <source>
        <strain evidence="2">DA-C8</strain>
    </source>
</reference>
<organism evidence="2 3">
    <name type="scientific">Insulibacter thermoxylanivorax</name>
    <dbReference type="NCBI Taxonomy" id="2749268"/>
    <lineage>
        <taxon>Bacteria</taxon>
        <taxon>Bacillati</taxon>
        <taxon>Bacillota</taxon>
        <taxon>Bacilli</taxon>
        <taxon>Bacillales</taxon>
        <taxon>Paenibacillaceae</taxon>
        <taxon>Insulibacter</taxon>
    </lineage>
</organism>
<dbReference type="AlphaFoldDB" id="A0A916QF86"/>
<dbReference type="EMBL" id="BMAQ01000043">
    <property type="protein sequence ID" value="GFR39405.1"/>
    <property type="molecule type" value="Genomic_DNA"/>
</dbReference>
<dbReference type="GO" id="GO:0030435">
    <property type="term" value="P:sporulation resulting in formation of a cellular spore"/>
    <property type="evidence" value="ECO:0007669"/>
    <property type="project" value="InterPro"/>
</dbReference>
<dbReference type="GO" id="GO:0030288">
    <property type="term" value="C:outer membrane-bounded periplasmic space"/>
    <property type="evidence" value="ECO:0007669"/>
    <property type="project" value="TreeGrafter"/>
</dbReference>
<evidence type="ECO:0000313" key="3">
    <source>
        <dbReference type="Proteomes" id="UP000654993"/>
    </source>
</evidence>
<dbReference type="InterPro" id="IPR051922">
    <property type="entry name" value="Bact_Sporulation_Assoc"/>
</dbReference>
<evidence type="ECO:0000259" key="1">
    <source>
        <dbReference type="Pfam" id="PF08486"/>
    </source>
</evidence>
<dbReference type="NCBIfam" id="TIGR02870">
    <property type="entry name" value="spore_II_D"/>
    <property type="match status" value="1"/>
</dbReference>
<dbReference type="InterPro" id="IPR013486">
    <property type="entry name" value="SpoIID/LytB"/>
</dbReference>
<comment type="caution">
    <text evidence="2">The sequence shown here is derived from an EMBL/GenBank/DDBJ whole genome shotgun (WGS) entry which is preliminary data.</text>
</comment>